<proteinExistence type="predicted"/>
<dbReference type="NCBIfam" id="NF033517">
    <property type="entry name" value="transpos_IS66"/>
    <property type="match status" value="1"/>
</dbReference>
<dbReference type="InterPro" id="IPR024463">
    <property type="entry name" value="Transposase_TnpC_homeodom"/>
</dbReference>
<dbReference type="STRING" id="631362.Thi970DRAFT_02366"/>
<dbReference type="InterPro" id="IPR039552">
    <property type="entry name" value="IS66_C"/>
</dbReference>
<sequence length="561" mass="62124">MVSKVQSLPNDPEQLHGIIHQLHDQLAGLNRALTEKQERIESDTKRIDQLLEYIELLRRKRFGPSADRVPDSQLKLFDETELEALIGELEAEAAAQTKPPKDEANTGNKPKGQPKRSPLPAHLPRLERILDVGEDEKAAMGDDWRFIGYDVSEQLADLPRQTYVITYKRAKYAPVNDSVEDGEAGIKIAPRAPQIIPKAIAHASLLASIVTGKFVDALPLYRQEKIFAREGIDIPRQTMAGWLMQLQKPLAPIAAAIKAQLLRGPTTKIDETRLQVLNEPGRDNTQDSFMWVFCGGPPEQPVRWFEYAPSRAASVPQEVLFGALASGSGSDPPVALILQSDGYSAYHVLANAPEIIAHAGCWAQARRKFVEAAGGRHASVAAEMVALIGELYGIEKRLRLEQANANTRVRERQAFSRPVVERIKTWLDRHVQRVAPKSLLGKAIGYALNQWPTLLVFLDHGAVEIDNNEAENAIRPFVVGRKNWLFSGCPEGAQTSALLYSLIETAKANGLEPWAYLNHLFEQLPLARTPEAIEALLPFNVRPDALCTPPVLTSIRDTDAA</sequence>
<dbReference type="InterPro" id="IPR004291">
    <property type="entry name" value="Transposase_IS66_central"/>
</dbReference>
<feature type="coiled-coil region" evidence="1">
    <location>
        <begin position="19"/>
        <end position="46"/>
    </location>
</feature>
<evidence type="ECO:0000259" key="3">
    <source>
        <dbReference type="Pfam" id="PF03050"/>
    </source>
</evidence>
<feature type="domain" description="Transposase TnpC homeodomain" evidence="4">
    <location>
        <begin position="49"/>
        <end position="127"/>
    </location>
</feature>
<dbReference type="PANTHER" id="PTHR33678:SF1">
    <property type="entry name" value="BLL1576 PROTEIN"/>
    <property type="match status" value="1"/>
</dbReference>
<organism evidence="6 7">
    <name type="scientific">Thiorhodovibrio frisius</name>
    <dbReference type="NCBI Taxonomy" id="631362"/>
    <lineage>
        <taxon>Bacteria</taxon>
        <taxon>Pseudomonadati</taxon>
        <taxon>Pseudomonadota</taxon>
        <taxon>Gammaproteobacteria</taxon>
        <taxon>Chromatiales</taxon>
        <taxon>Chromatiaceae</taxon>
        <taxon>Thiorhodovibrio</taxon>
    </lineage>
</organism>
<dbReference type="Pfam" id="PF13817">
    <property type="entry name" value="DDE_Tnp_IS66_C"/>
    <property type="match status" value="1"/>
</dbReference>
<dbReference type="Pfam" id="PF03050">
    <property type="entry name" value="DDE_Tnp_IS66"/>
    <property type="match status" value="1"/>
</dbReference>
<accession>H8YZJ1</accession>
<dbReference type="PANTHER" id="PTHR33678">
    <property type="entry name" value="BLL1576 PROTEIN"/>
    <property type="match status" value="1"/>
</dbReference>
<evidence type="ECO:0000256" key="1">
    <source>
        <dbReference type="SAM" id="Coils"/>
    </source>
</evidence>
<keyword evidence="7" id="KW-1185">Reference proteome</keyword>
<dbReference type="AlphaFoldDB" id="H8YZJ1"/>
<dbReference type="EMBL" id="JH603169">
    <property type="protein sequence ID" value="EIC22118.1"/>
    <property type="molecule type" value="Genomic_DNA"/>
</dbReference>
<reference evidence="6 7" key="2">
    <citation type="submission" date="2011-11" db="EMBL/GenBank/DDBJ databases">
        <authorList>
            <consortium name="US DOE Joint Genome Institute"/>
            <person name="Lucas S."/>
            <person name="Han J."/>
            <person name="Lapidus A."/>
            <person name="Cheng J.-F."/>
            <person name="Goodwin L."/>
            <person name="Pitluck S."/>
            <person name="Peters L."/>
            <person name="Ovchinnikova G."/>
            <person name="Zhang X."/>
            <person name="Detter J.C."/>
            <person name="Han C."/>
            <person name="Tapia R."/>
            <person name="Land M."/>
            <person name="Hauser L."/>
            <person name="Kyrpides N."/>
            <person name="Ivanova N."/>
            <person name="Pagani I."/>
            <person name="Vogl K."/>
            <person name="Liu Z."/>
            <person name="Overmann J."/>
            <person name="Frigaard N.-U."/>
            <person name="Bryant D."/>
            <person name="Woyke T."/>
        </authorList>
    </citation>
    <scope>NUCLEOTIDE SEQUENCE [LARGE SCALE GENOMIC DNA]</scope>
    <source>
        <strain evidence="6 7">970</strain>
    </source>
</reference>
<reference evidence="7" key="1">
    <citation type="submission" date="2011-06" db="EMBL/GenBank/DDBJ databases">
        <authorList>
            <consortium name="US DOE Joint Genome Institute (JGI-PGF)"/>
            <person name="Lucas S."/>
            <person name="Han J."/>
            <person name="Lapidus A."/>
            <person name="Cheng J.-F."/>
            <person name="Goodwin L."/>
            <person name="Pitluck S."/>
            <person name="Peters L."/>
            <person name="Land M.L."/>
            <person name="Hauser L."/>
            <person name="Vogl K."/>
            <person name="Liu Z."/>
            <person name="Overmann J."/>
            <person name="Frigaard N.-U."/>
            <person name="Bryant D.A."/>
            <person name="Woyke T.J."/>
        </authorList>
    </citation>
    <scope>NUCLEOTIDE SEQUENCE [LARGE SCALE GENOMIC DNA]</scope>
    <source>
        <strain evidence="7">970</strain>
    </source>
</reference>
<evidence type="ECO:0000313" key="6">
    <source>
        <dbReference type="EMBL" id="EIC22118.1"/>
    </source>
</evidence>
<evidence type="ECO:0000259" key="4">
    <source>
        <dbReference type="Pfam" id="PF13007"/>
    </source>
</evidence>
<evidence type="ECO:0000259" key="5">
    <source>
        <dbReference type="Pfam" id="PF13817"/>
    </source>
</evidence>
<evidence type="ECO:0000256" key="2">
    <source>
        <dbReference type="SAM" id="MobiDB-lite"/>
    </source>
</evidence>
<feature type="domain" description="Transposase IS66 C-terminal" evidence="5">
    <location>
        <begin position="501"/>
        <end position="538"/>
    </location>
</feature>
<gene>
    <name evidence="6" type="ORF">Thi970DRAFT_02366</name>
</gene>
<dbReference type="Pfam" id="PF13007">
    <property type="entry name" value="LZ_Tnp_IS66"/>
    <property type="match status" value="1"/>
</dbReference>
<dbReference type="HOGENOM" id="CLU_023034_0_2_6"/>
<feature type="region of interest" description="Disordered" evidence="2">
    <location>
        <begin position="92"/>
        <end position="123"/>
    </location>
</feature>
<name>H8YZJ1_9GAMM</name>
<evidence type="ECO:0000313" key="7">
    <source>
        <dbReference type="Proteomes" id="UP000002964"/>
    </source>
</evidence>
<keyword evidence="1" id="KW-0175">Coiled coil</keyword>
<dbReference type="eggNOG" id="COG4974">
    <property type="taxonomic scope" value="Bacteria"/>
</dbReference>
<feature type="domain" description="Transposase IS66 central" evidence="3">
    <location>
        <begin position="199"/>
        <end position="494"/>
    </location>
</feature>
<protein>
    <submittedName>
        <fullName evidence="6">Transposase</fullName>
    </submittedName>
</protein>
<dbReference type="InterPro" id="IPR052344">
    <property type="entry name" value="Transposase-related"/>
</dbReference>
<dbReference type="Proteomes" id="UP000002964">
    <property type="component" value="Unassembled WGS sequence"/>
</dbReference>